<dbReference type="GO" id="GO:0016020">
    <property type="term" value="C:membrane"/>
    <property type="evidence" value="ECO:0007669"/>
    <property type="project" value="GOC"/>
</dbReference>
<evidence type="ECO:0000313" key="14">
    <source>
        <dbReference type="EMBL" id="CAD8696589.1"/>
    </source>
</evidence>
<dbReference type="InterPro" id="IPR004839">
    <property type="entry name" value="Aminotransferase_I/II_large"/>
</dbReference>
<feature type="transmembrane region" description="Helical" evidence="12">
    <location>
        <begin position="9"/>
        <end position="28"/>
    </location>
</feature>
<dbReference type="InterPro" id="IPR015424">
    <property type="entry name" value="PyrdxlP-dep_Trfase"/>
</dbReference>
<gene>
    <name evidence="14" type="ORF">CLEI1391_LOCUS20776</name>
</gene>
<evidence type="ECO:0000256" key="6">
    <source>
        <dbReference type="ARBA" id="ARBA00022679"/>
    </source>
</evidence>
<evidence type="ECO:0000256" key="9">
    <source>
        <dbReference type="ARBA" id="ARBA00048528"/>
    </source>
</evidence>
<dbReference type="PROSITE" id="PS00599">
    <property type="entry name" value="AA_TRANSFER_CLASS_2"/>
    <property type="match status" value="1"/>
</dbReference>
<comment type="pathway">
    <text evidence="2">Lipid metabolism; sphingolipid metabolism.</text>
</comment>
<keyword evidence="6" id="KW-0808">Transferase</keyword>
<keyword evidence="12" id="KW-1133">Transmembrane helix</keyword>
<proteinExistence type="inferred from homology"/>
<evidence type="ECO:0000256" key="12">
    <source>
        <dbReference type="SAM" id="Phobius"/>
    </source>
</evidence>
<name>A0A7S0S4U8_9CHLO</name>
<dbReference type="InterPro" id="IPR015422">
    <property type="entry name" value="PyrdxlP-dep_Trfase_small"/>
</dbReference>
<reference evidence="14" key="1">
    <citation type="submission" date="2021-01" db="EMBL/GenBank/DDBJ databases">
        <authorList>
            <person name="Corre E."/>
            <person name="Pelletier E."/>
            <person name="Niang G."/>
            <person name="Scheremetjew M."/>
            <person name="Finn R."/>
            <person name="Kale V."/>
            <person name="Holt S."/>
            <person name="Cochrane G."/>
            <person name="Meng A."/>
            <person name="Brown T."/>
            <person name="Cohen L."/>
        </authorList>
    </citation>
    <scope>NUCLEOTIDE SEQUENCE</scope>
    <source>
        <strain evidence="14">SAG 11-49</strain>
    </source>
</reference>
<evidence type="ECO:0000256" key="5">
    <source>
        <dbReference type="ARBA" id="ARBA00013220"/>
    </source>
</evidence>
<feature type="region of interest" description="Disordered" evidence="11">
    <location>
        <begin position="565"/>
        <end position="600"/>
    </location>
</feature>
<evidence type="ECO:0000256" key="3">
    <source>
        <dbReference type="ARBA" id="ARBA00004991"/>
    </source>
</evidence>
<sequence>MGHHHEKMVAPFITTLMTFCVFTLMYVLGKLRDILSGQGKRARKAGYAPIREPQEDFYQRRVFSRLRDCWNRPISSAPDAWIDVMERSDISHSSGFKPLEILGSTRHCLNLGSYNYLGFAASDEYCTPRVLDTLAAQGNSACSSRADAGTTPLHAELEQAVADFVGQEAAITFGMGYATNSATLPLLAGKGCLIISDQLNHASIVAGARASGAKVKVFRHNDARHLGEVLRASIAEGQPRMNRPWKKILVVVEGVYSMEGEVCALPEIVAVKKQYGAYLYLDEAHSIGALGPHGRGVCEHWGVDPADIDIMMGTFTKSFGSCGGYIAAKRDVIDYIKRHSPAHLYAGAMSPPAVQQVIAALQLLQGKDGTSRGADKVRLLHDNANYFRRKLLDMHLHVLGDWDSPVMPIMIYHPAKLPIVSRLCLDRHLAMVVVGFPATPLVMTRARVCISASHSREDLDYALHVLTEVADVCMMKYGVHTPLPPPFPHPRDPGCVPPPNAACPGQRSAPALAAAHGKHAHEHVRSAGGSSSSASSSSSTPAPSCVVLGDDEEGEHAVVCGSDTCGKDTPSHARLAKRKAGAAGGKQYAPVPKAAKGQARGQGLVAATQAVQLQLKGR</sequence>
<evidence type="ECO:0000256" key="2">
    <source>
        <dbReference type="ARBA" id="ARBA00004760"/>
    </source>
</evidence>
<evidence type="ECO:0000256" key="4">
    <source>
        <dbReference type="ARBA" id="ARBA00008392"/>
    </source>
</evidence>
<comment type="similarity">
    <text evidence="4 10">Belongs to the class-II pyridoxal-phosphate-dependent aminotransferase family.</text>
</comment>
<dbReference type="GO" id="GO:0004758">
    <property type="term" value="F:serine C-palmitoyltransferase activity"/>
    <property type="evidence" value="ECO:0007669"/>
    <property type="project" value="UniProtKB-EC"/>
</dbReference>
<dbReference type="PANTHER" id="PTHR13693:SF3">
    <property type="entry name" value="LD36009P"/>
    <property type="match status" value="1"/>
</dbReference>
<comment type="catalytic activity">
    <reaction evidence="9">
        <text>L-serine + hexadecanoyl-CoA + H(+) = 3-oxosphinganine + CO2 + CoA</text>
        <dbReference type="Rhea" id="RHEA:14761"/>
        <dbReference type="ChEBI" id="CHEBI:15378"/>
        <dbReference type="ChEBI" id="CHEBI:16526"/>
        <dbReference type="ChEBI" id="CHEBI:33384"/>
        <dbReference type="ChEBI" id="CHEBI:57287"/>
        <dbReference type="ChEBI" id="CHEBI:57379"/>
        <dbReference type="ChEBI" id="CHEBI:58299"/>
        <dbReference type="EC" id="2.3.1.50"/>
    </reaction>
</comment>
<evidence type="ECO:0000256" key="10">
    <source>
        <dbReference type="RuleBase" id="RU003693"/>
    </source>
</evidence>
<feature type="region of interest" description="Disordered" evidence="11">
    <location>
        <begin position="506"/>
        <end position="545"/>
    </location>
</feature>
<dbReference type="InterPro" id="IPR001917">
    <property type="entry name" value="Aminotrans_II_pyridoxalP_BS"/>
</dbReference>
<dbReference type="EC" id="2.3.1.50" evidence="5"/>
<dbReference type="Gene3D" id="3.40.640.10">
    <property type="entry name" value="Type I PLP-dependent aspartate aminotransferase-like (Major domain)"/>
    <property type="match status" value="1"/>
</dbReference>
<protein>
    <recommendedName>
        <fullName evidence="5">serine C-palmitoyltransferase</fullName>
        <ecNumber evidence="5">2.3.1.50</ecNumber>
    </recommendedName>
</protein>
<keyword evidence="7 10" id="KW-0663">Pyridoxal phosphate</keyword>
<dbReference type="Pfam" id="PF00155">
    <property type="entry name" value="Aminotran_1_2"/>
    <property type="match status" value="1"/>
</dbReference>
<comment type="cofactor">
    <cofactor evidence="1 10">
        <name>pyridoxal 5'-phosphate</name>
        <dbReference type="ChEBI" id="CHEBI:597326"/>
    </cofactor>
</comment>
<dbReference type="UniPathway" id="UPA00222"/>
<feature type="domain" description="Aminotransferase class I/classII large" evidence="13">
    <location>
        <begin position="107"/>
        <end position="466"/>
    </location>
</feature>
<evidence type="ECO:0000256" key="7">
    <source>
        <dbReference type="ARBA" id="ARBA00022898"/>
    </source>
</evidence>
<dbReference type="CDD" id="cd06454">
    <property type="entry name" value="KBL_like"/>
    <property type="match status" value="1"/>
</dbReference>
<dbReference type="PANTHER" id="PTHR13693">
    <property type="entry name" value="CLASS II AMINOTRANSFERASE/8-AMINO-7-OXONONANOATE SYNTHASE"/>
    <property type="match status" value="1"/>
</dbReference>
<keyword evidence="8" id="KW-0443">Lipid metabolism</keyword>
<keyword evidence="12" id="KW-0812">Transmembrane</keyword>
<dbReference type="GO" id="GO:0046512">
    <property type="term" value="P:sphingosine biosynthetic process"/>
    <property type="evidence" value="ECO:0007669"/>
    <property type="project" value="TreeGrafter"/>
</dbReference>
<evidence type="ECO:0000259" key="13">
    <source>
        <dbReference type="Pfam" id="PF00155"/>
    </source>
</evidence>
<dbReference type="AlphaFoldDB" id="A0A7S0S4U8"/>
<accession>A0A7S0S4U8</accession>
<keyword evidence="12" id="KW-0472">Membrane</keyword>
<comment type="pathway">
    <text evidence="3">Sphingolipid metabolism.</text>
</comment>
<evidence type="ECO:0000256" key="8">
    <source>
        <dbReference type="ARBA" id="ARBA00022919"/>
    </source>
</evidence>
<evidence type="ECO:0000256" key="11">
    <source>
        <dbReference type="SAM" id="MobiDB-lite"/>
    </source>
</evidence>
<dbReference type="GO" id="GO:0017059">
    <property type="term" value="C:serine palmitoyltransferase complex"/>
    <property type="evidence" value="ECO:0007669"/>
    <property type="project" value="TreeGrafter"/>
</dbReference>
<dbReference type="EMBL" id="HBFB01037002">
    <property type="protein sequence ID" value="CAD8696589.1"/>
    <property type="molecule type" value="Transcribed_RNA"/>
</dbReference>
<keyword evidence="8" id="KW-0746">Sphingolipid metabolism</keyword>
<dbReference type="GO" id="GO:0046513">
    <property type="term" value="P:ceramide biosynthetic process"/>
    <property type="evidence" value="ECO:0007669"/>
    <property type="project" value="TreeGrafter"/>
</dbReference>
<organism evidence="14">
    <name type="scientific">Chlamydomonas leiostraca</name>
    <dbReference type="NCBI Taxonomy" id="1034604"/>
    <lineage>
        <taxon>Eukaryota</taxon>
        <taxon>Viridiplantae</taxon>
        <taxon>Chlorophyta</taxon>
        <taxon>core chlorophytes</taxon>
        <taxon>Chlorophyceae</taxon>
        <taxon>CS clade</taxon>
        <taxon>Chlamydomonadales</taxon>
        <taxon>Chlamydomonadaceae</taxon>
        <taxon>Chlamydomonas</taxon>
    </lineage>
</organism>
<dbReference type="Gene3D" id="3.90.1150.10">
    <property type="entry name" value="Aspartate Aminotransferase, domain 1"/>
    <property type="match status" value="1"/>
</dbReference>
<feature type="compositionally biased region" description="Low complexity" evidence="11">
    <location>
        <begin position="526"/>
        <end position="539"/>
    </location>
</feature>
<dbReference type="SUPFAM" id="SSF53383">
    <property type="entry name" value="PLP-dependent transferases"/>
    <property type="match status" value="1"/>
</dbReference>
<dbReference type="InterPro" id="IPR015421">
    <property type="entry name" value="PyrdxlP-dep_Trfase_major"/>
</dbReference>
<evidence type="ECO:0000256" key="1">
    <source>
        <dbReference type="ARBA" id="ARBA00001933"/>
    </source>
</evidence>
<dbReference type="GO" id="GO:0030170">
    <property type="term" value="F:pyridoxal phosphate binding"/>
    <property type="evidence" value="ECO:0007669"/>
    <property type="project" value="InterPro"/>
</dbReference>
<dbReference type="InterPro" id="IPR050087">
    <property type="entry name" value="AON_synthase_class-II"/>
</dbReference>